<feature type="signal peptide" evidence="1">
    <location>
        <begin position="1"/>
        <end position="18"/>
    </location>
</feature>
<dbReference type="OrthoDB" id="5504388at2"/>
<keyword evidence="1" id="KW-0732">Signal</keyword>
<evidence type="ECO:0008006" key="4">
    <source>
        <dbReference type="Google" id="ProtNLM"/>
    </source>
</evidence>
<dbReference type="RefSeq" id="WP_095982380.1">
    <property type="nucleotide sequence ID" value="NZ_CP022163.1"/>
</dbReference>
<name>A0A250ITL2_9BACT</name>
<accession>A0A250ITL2</accession>
<gene>
    <name evidence="2" type="ORF">MEBOL_007996</name>
</gene>
<dbReference type="EMBL" id="CP022163">
    <property type="protein sequence ID" value="ATB34491.1"/>
    <property type="molecule type" value="Genomic_DNA"/>
</dbReference>
<dbReference type="KEGG" id="mbd:MEBOL_007996"/>
<organism evidence="2 3">
    <name type="scientific">Melittangium boletus DSM 14713</name>
    <dbReference type="NCBI Taxonomy" id="1294270"/>
    <lineage>
        <taxon>Bacteria</taxon>
        <taxon>Pseudomonadati</taxon>
        <taxon>Myxococcota</taxon>
        <taxon>Myxococcia</taxon>
        <taxon>Myxococcales</taxon>
        <taxon>Cystobacterineae</taxon>
        <taxon>Archangiaceae</taxon>
        <taxon>Melittangium</taxon>
    </lineage>
</organism>
<sequence length="209" mass="23220">MKTRLGLGALLLALSGCASTPPAVGESGPVLRDERQEQAYLDVLQRYTDGGEIYKGFDSVLFATTTLQTQAFREARLHRQALFKALPLEDVPARVAEELAAAGDTHEFFLGVHVYDYHYDDFDRPSSIWNVELLTPTGAVHPVSVERLGRADMEMRAYYPATGVFWVGYRLRFPSLLADGKLVIPPGTERVVLRLASSLGKVEMRVHAR</sequence>
<dbReference type="AlphaFoldDB" id="A0A250ITL2"/>
<dbReference type="Proteomes" id="UP000217289">
    <property type="component" value="Chromosome"/>
</dbReference>
<evidence type="ECO:0000313" key="3">
    <source>
        <dbReference type="Proteomes" id="UP000217289"/>
    </source>
</evidence>
<evidence type="ECO:0000313" key="2">
    <source>
        <dbReference type="EMBL" id="ATB34491.1"/>
    </source>
</evidence>
<reference evidence="2 3" key="1">
    <citation type="submission" date="2017-06" db="EMBL/GenBank/DDBJ databases">
        <authorList>
            <person name="Kim H.J."/>
            <person name="Triplett B.A."/>
        </authorList>
    </citation>
    <scope>NUCLEOTIDE SEQUENCE [LARGE SCALE GENOMIC DNA]</scope>
    <source>
        <strain evidence="2 3">DSM 14713</strain>
    </source>
</reference>
<keyword evidence="3" id="KW-1185">Reference proteome</keyword>
<protein>
    <recommendedName>
        <fullName evidence="4">Lipoprotein</fullName>
    </recommendedName>
</protein>
<evidence type="ECO:0000256" key="1">
    <source>
        <dbReference type="SAM" id="SignalP"/>
    </source>
</evidence>
<feature type="chain" id="PRO_5012761251" description="Lipoprotein" evidence="1">
    <location>
        <begin position="19"/>
        <end position="209"/>
    </location>
</feature>
<dbReference type="PROSITE" id="PS51257">
    <property type="entry name" value="PROKAR_LIPOPROTEIN"/>
    <property type="match status" value="1"/>
</dbReference>
<proteinExistence type="predicted"/>